<dbReference type="Pfam" id="PF20130">
    <property type="entry name" value="DUF6520"/>
    <property type="match status" value="1"/>
</dbReference>
<feature type="signal peptide" evidence="1">
    <location>
        <begin position="1"/>
        <end position="24"/>
    </location>
</feature>
<name>A0A6G7J386_9FLAO</name>
<keyword evidence="1" id="KW-0732">Signal</keyword>
<dbReference type="EMBL" id="CP049616">
    <property type="protein sequence ID" value="QII45130.1"/>
    <property type="molecule type" value="Genomic_DNA"/>
</dbReference>
<dbReference type="RefSeq" id="WP_166248623.1">
    <property type="nucleotide sequence ID" value="NZ_CP049616.1"/>
</dbReference>
<gene>
    <name evidence="2" type="ORF">GVT53_10700</name>
</gene>
<accession>A0A6G7J386</accession>
<feature type="chain" id="PRO_5026315610" evidence="1">
    <location>
        <begin position="25"/>
        <end position="82"/>
    </location>
</feature>
<dbReference type="KEGG" id="mut:GVT53_10700"/>
<protein>
    <submittedName>
        <fullName evidence="2">Uncharacterized protein</fullName>
    </submittedName>
</protein>
<evidence type="ECO:0000313" key="2">
    <source>
        <dbReference type="EMBL" id="QII45130.1"/>
    </source>
</evidence>
<evidence type="ECO:0000313" key="3">
    <source>
        <dbReference type="Proteomes" id="UP000502928"/>
    </source>
</evidence>
<keyword evidence="3" id="KW-1185">Reference proteome</keyword>
<proteinExistence type="predicted"/>
<evidence type="ECO:0000256" key="1">
    <source>
        <dbReference type="SAM" id="SignalP"/>
    </source>
</evidence>
<reference evidence="2 3" key="1">
    <citation type="submission" date="2020-02" db="EMBL/GenBank/DDBJ databases">
        <title>Complete genome of Muricauda sp. 501str8.</title>
        <authorList>
            <person name="Dong B."/>
            <person name="Zhu S."/>
            <person name="Yang J."/>
            <person name="Chen J."/>
        </authorList>
    </citation>
    <scope>NUCLEOTIDE SEQUENCE [LARGE SCALE GENOMIC DNA]</scope>
    <source>
        <strain evidence="2 3">501str8</strain>
    </source>
</reference>
<organism evidence="2 3">
    <name type="scientific">Flagellimonas oceani</name>
    <dbReference type="NCBI Taxonomy" id="2698672"/>
    <lineage>
        <taxon>Bacteria</taxon>
        <taxon>Pseudomonadati</taxon>
        <taxon>Bacteroidota</taxon>
        <taxon>Flavobacteriia</taxon>
        <taxon>Flavobacteriales</taxon>
        <taxon>Flavobacteriaceae</taxon>
        <taxon>Flagellimonas</taxon>
    </lineage>
</organism>
<sequence length="82" mass="8959">MKARFLKLVLPAFAILLAVGLAFATENKPVPKIGYYEHPALGWQEVTVDDNCGESGSIACTAFGQQVYSEPNDESTPLMREL</sequence>
<dbReference type="InterPro" id="IPR045391">
    <property type="entry name" value="DUF6520"/>
</dbReference>
<dbReference type="AlphaFoldDB" id="A0A6G7J386"/>
<dbReference type="Proteomes" id="UP000502928">
    <property type="component" value="Chromosome"/>
</dbReference>